<dbReference type="AlphaFoldDB" id="A0A5B9WEK4"/>
<evidence type="ECO:0000313" key="2">
    <source>
        <dbReference type="Proteomes" id="UP000324233"/>
    </source>
</evidence>
<sequence length="70" mass="7283">MRQLIDLLEWALLIAVLLAVVVFTPRLAAYVSASIPASHGAHLPGADAEPDAEVAATTAVDLSFAPDSSR</sequence>
<gene>
    <name evidence="1" type="ORF">OJF2_76240</name>
</gene>
<dbReference type="Proteomes" id="UP000324233">
    <property type="component" value="Chromosome"/>
</dbReference>
<dbReference type="RefSeq" id="WP_148598383.1">
    <property type="nucleotide sequence ID" value="NZ_CP042997.1"/>
</dbReference>
<keyword evidence="2" id="KW-1185">Reference proteome</keyword>
<proteinExistence type="predicted"/>
<reference evidence="1 2" key="1">
    <citation type="submission" date="2019-08" db="EMBL/GenBank/DDBJ databases">
        <title>Deep-cultivation of Planctomycetes and their phenomic and genomic characterization uncovers novel biology.</title>
        <authorList>
            <person name="Wiegand S."/>
            <person name="Jogler M."/>
            <person name="Boedeker C."/>
            <person name="Pinto D."/>
            <person name="Vollmers J."/>
            <person name="Rivas-Marin E."/>
            <person name="Kohn T."/>
            <person name="Peeters S.H."/>
            <person name="Heuer A."/>
            <person name="Rast P."/>
            <person name="Oberbeckmann S."/>
            <person name="Bunk B."/>
            <person name="Jeske O."/>
            <person name="Meyerdierks A."/>
            <person name="Storesund J.E."/>
            <person name="Kallscheuer N."/>
            <person name="Luecker S."/>
            <person name="Lage O.M."/>
            <person name="Pohl T."/>
            <person name="Merkel B.J."/>
            <person name="Hornburger P."/>
            <person name="Mueller R.-W."/>
            <person name="Bruemmer F."/>
            <person name="Labrenz M."/>
            <person name="Spormann A.M."/>
            <person name="Op den Camp H."/>
            <person name="Overmann J."/>
            <person name="Amann R."/>
            <person name="Jetten M.S.M."/>
            <person name="Mascher T."/>
            <person name="Medema M.H."/>
            <person name="Devos D.P."/>
            <person name="Kaster A.-K."/>
            <person name="Ovreas L."/>
            <person name="Rohde M."/>
            <person name="Galperin M.Y."/>
            <person name="Jogler C."/>
        </authorList>
    </citation>
    <scope>NUCLEOTIDE SEQUENCE [LARGE SCALE GENOMIC DNA]</scope>
    <source>
        <strain evidence="1 2">OJF2</strain>
    </source>
</reference>
<dbReference type="KEGG" id="agv:OJF2_76240"/>
<accession>A0A5B9WEK4</accession>
<evidence type="ECO:0000313" key="1">
    <source>
        <dbReference type="EMBL" id="QEH39012.1"/>
    </source>
</evidence>
<protein>
    <submittedName>
        <fullName evidence="1">Uncharacterized protein</fullName>
    </submittedName>
</protein>
<name>A0A5B9WEK4_9BACT</name>
<organism evidence="1 2">
    <name type="scientific">Aquisphaera giovannonii</name>
    <dbReference type="NCBI Taxonomy" id="406548"/>
    <lineage>
        <taxon>Bacteria</taxon>
        <taxon>Pseudomonadati</taxon>
        <taxon>Planctomycetota</taxon>
        <taxon>Planctomycetia</taxon>
        <taxon>Isosphaerales</taxon>
        <taxon>Isosphaeraceae</taxon>
        <taxon>Aquisphaera</taxon>
    </lineage>
</organism>
<dbReference type="EMBL" id="CP042997">
    <property type="protein sequence ID" value="QEH39012.1"/>
    <property type="molecule type" value="Genomic_DNA"/>
</dbReference>